<keyword evidence="2" id="KW-0503">Monooxygenase</keyword>
<dbReference type="Proteomes" id="UP000238949">
    <property type="component" value="Unassembled WGS sequence"/>
</dbReference>
<keyword evidence="3" id="KW-1185">Reference proteome</keyword>
<dbReference type="Gene3D" id="3.30.70.100">
    <property type="match status" value="1"/>
</dbReference>
<dbReference type="RefSeq" id="WP_105935010.1">
    <property type="nucleotide sequence ID" value="NZ_PVNP01000146.1"/>
</dbReference>
<dbReference type="AlphaFoldDB" id="A0A2S9V9D4"/>
<dbReference type="InterPro" id="IPR011008">
    <property type="entry name" value="Dimeric_a/b-barrel"/>
</dbReference>
<comment type="caution">
    <text evidence="2">The sequence shown here is derived from an EMBL/GenBank/DDBJ whole genome shotgun (WGS) entry which is preliminary data.</text>
</comment>
<dbReference type="GO" id="GO:0004497">
    <property type="term" value="F:monooxygenase activity"/>
    <property type="evidence" value="ECO:0007669"/>
    <property type="project" value="UniProtKB-KW"/>
</dbReference>
<feature type="domain" description="ABM" evidence="1">
    <location>
        <begin position="1"/>
        <end position="66"/>
    </location>
</feature>
<proteinExistence type="predicted"/>
<reference evidence="3" key="1">
    <citation type="journal article" date="2020" name="Int. J. Syst. Evol. Microbiol.">
        <title>Alteromonas alba sp. nov., a marine bacterium isolated from the seawater of the West Pacific Ocean.</title>
        <authorList>
            <person name="Sun C."/>
            <person name="Wu Y.-H."/>
            <person name="Xamxidin M."/>
            <person name="Cheng H."/>
            <person name="Xu X.-W."/>
        </authorList>
    </citation>
    <scope>NUCLEOTIDE SEQUENCE [LARGE SCALE GENOMIC DNA]</scope>
    <source>
        <strain evidence="3">190</strain>
    </source>
</reference>
<evidence type="ECO:0000313" key="2">
    <source>
        <dbReference type="EMBL" id="PRO73087.1"/>
    </source>
</evidence>
<protein>
    <submittedName>
        <fullName evidence="2">Antibiotic biosynthesis monooxygenase</fullName>
    </submittedName>
</protein>
<dbReference type="EMBL" id="PVNP01000146">
    <property type="protein sequence ID" value="PRO73087.1"/>
    <property type="molecule type" value="Genomic_DNA"/>
</dbReference>
<keyword evidence="2" id="KW-0560">Oxidoreductase</keyword>
<evidence type="ECO:0000259" key="1">
    <source>
        <dbReference type="Pfam" id="PF03992"/>
    </source>
</evidence>
<evidence type="ECO:0000313" key="3">
    <source>
        <dbReference type="Proteomes" id="UP000238949"/>
    </source>
</evidence>
<name>A0A2S9V9D4_9ALTE</name>
<gene>
    <name evidence="2" type="ORF">C6Y40_13355</name>
</gene>
<dbReference type="SUPFAM" id="SSF54909">
    <property type="entry name" value="Dimeric alpha+beta barrel"/>
    <property type="match status" value="1"/>
</dbReference>
<dbReference type="InterPro" id="IPR007138">
    <property type="entry name" value="ABM_dom"/>
</dbReference>
<organism evidence="2 3">
    <name type="scientific">Alteromonas alba</name>
    <dbReference type="NCBI Taxonomy" id="2079529"/>
    <lineage>
        <taxon>Bacteria</taxon>
        <taxon>Pseudomonadati</taxon>
        <taxon>Pseudomonadota</taxon>
        <taxon>Gammaproteobacteria</taxon>
        <taxon>Alteromonadales</taxon>
        <taxon>Alteromonadaceae</taxon>
        <taxon>Alteromonas/Salinimonas group</taxon>
        <taxon>Alteromonas</taxon>
    </lineage>
</organism>
<sequence>MFIVMFEFVPKTGKEAVFLRAWPKVTQGIYLFHGSLGSRLHKDEEGRWIAYAQWPDKATWEQAAANSMSEDYEQQRMQMHDALNLEATRILYKMDVACDYLQRRPFALDS</sequence>
<accession>A0A2S9V9D4</accession>
<dbReference type="Pfam" id="PF03992">
    <property type="entry name" value="ABM"/>
    <property type="match status" value="1"/>
</dbReference>
<dbReference type="OrthoDB" id="6105906at2"/>